<feature type="chain" id="PRO_5002163881" description="BZIP domain-containing protein" evidence="3">
    <location>
        <begin position="23"/>
        <end position="182"/>
    </location>
</feature>
<feature type="compositionally biased region" description="Basic and acidic residues" evidence="2">
    <location>
        <begin position="97"/>
        <end position="108"/>
    </location>
</feature>
<evidence type="ECO:0000256" key="2">
    <source>
        <dbReference type="SAM" id="MobiDB-lite"/>
    </source>
</evidence>
<dbReference type="Proteomes" id="UP000054047">
    <property type="component" value="Unassembled WGS sequence"/>
</dbReference>
<feature type="domain" description="BZIP" evidence="4">
    <location>
        <begin position="138"/>
        <end position="153"/>
    </location>
</feature>
<dbReference type="OrthoDB" id="10447180at2759"/>
<protein>
    <recommendedName>
        <fullName evidence="4">BZIP domain-containing protein</fullName>
    </recommendedName>
</protein>
<feature type="compositionally biased region" description="Basic residues" evidence="2">
    <location>
        <begin position="133"/>
        <end position="160"/>
    </location>
</feature>
<evidence type="ECO:0000313" key="5">
    <source>
        <dbReference type="EMBL" id="KIH53582.1"/>
    </source>
</evidence>
<evidence type="ECO:0000256" key="1">
    <source>
        <dbReference type="SAM" id="Coils"/>
    </source>
</evidence>
<feature type="coiled-coil region" evidence="1">
    <location>
        <begin position="28"/>
        <end position="66"/>
    </location>
</feature>
<feature type="region of interest" description="Disordered" evidence="2">
    <location>
        <begin position="121"/>
        <end position="182"/>
    </location>
</feature>
<feature type="region of interest" description="Disordered" evidence="2">
    <location>
        <begin position="78"/>
        <end position="108"/>
    </location>
</feature>
<dbReference type="AlphaFoldDB" id="A0A0C2CUS6"/>
<feature type="compositionally biased region" description="Basic and acidic residues" evidence="2">
    <location>
        <begin position="78"/>
        <end position="87"/>
    </location>
</feature>
<dbReference type="PROSITE" id="PS00036">
    <property type="entry name" value="BZIP_BASIC"/>
    <property type="match status" value="1"/>
</dbReference>
<feature type="compositionally biased region" description="Basic and acidic residues" evidence="2">
    <location>
        <begin position="169"/>
        <end position="182"/>
    </location>
</feature>
<evidence type="ECO:0000256" key="3">
    <source>
        <dbReference type="SAM" id="SignalP"/>
    </source>
</evidence>
<evidence type="ECO:0000259" key="4">
    <source>
        <dbReference type="PROSITE" id="PS00036"/>
    </source>
</evidence>
<dbReference type="InterPro" id="IPR004827">
    <property type="entry name" value="bZIP"/>
</dbReference>
<sequence>MPMRTFLCATCAVLSIVAHVSAEEGAVKSELSDAAKEVLTKVQSLREQEKKEIQKIENKEERDLVETMAIEAEVKDLKAERPKRDTPTDLFSLLKPKTVEPKPDKAREARQVGLRARRVRRNKQRRAAAAARRNAKLRRVRRNRVAARQARARLIRRLQRAKINQSNKRAAEAKLADQLKKE</sequence>
<reference evidence="5 6" key="1">
    <citation type="submission" date="2013-12" db="EMBL/GenBank/DDBJ databases">
        <title>Draft genome of the parsitic nematode Ancylostoma duodenale.</title>
        <authorList>
            <person name="Mitreva M."/>
        </authorList>
    </citation>
    <scope>NUCLEOTIDE SEQUENCE [LARGE SCALE GENOMIC DNA]</scope>
    <source>
        <strain evidence="5 6">Zhejiang</strain>
    </source>
</reference>
<gene>
    <name evidence="5" type="ORF">ANCDUO_16285</name>
</gene>
<keyword evidence="6" id="KW-1185">Reference proteome</keyword>
<keyword evidence="3" id="KW-0732">Signal</keyword>
<dbReference type="GO" id="GO:0003700">
    <property type="term" value="F:DNA-binding transcription factor activity"/>
    <property type="evidence" value="ECO:0007669"/>
    <property type="project" value="InterPro"/>
</dbReference>
<feature type="signal peptide" evidence="3">
    <location>
        <begin position="1"/>
        <end position="22"/>
    </location>
</feature>
<organism evidence="5 6">
    <name type="scientific">Ancylostoma duodenale</name>
    <dbReference type="NCBI Taxonomy" id="51022"/>
    <lineage>
        <taxon>Eukaryota</taxon>
        <taxon>Metazoa</taxon>
        <taxon>Ecdysozoa</taxon>
        <taxon>Nematoda</taxon>
        <taxon>Chromadorea</taxon>
        <taxon>Rhabditida</taxon>
        <taxon>Rhabditina</taxon>
        <taxon>Rhabditomorpha</taxon>
        <taxon>Strongyloidea</taxon>
        <taxon>Ancylostomatidae</taxon>
        <taxon>Ancylostomatinae</taxon>
        <taxon>Ancylostoma</taxon>
    </lineage>
</organism>
<name>A0A0C2CUS6_9BILA</name>
<evidence type="ECO:0000313" key="6">
    <source>
        <dbReference type="Proteomes" id="UP000054047"/>
    </source>
</evidence>
<proteinExistence type="predicted"/>
<accession>A0A0C2CUS6</accession>
<dbReference type="EMBL" id="KN740873">
    <property type="protein sequence ID" value="KIH53582.1"/>
    <property type="molecule type" value="Genomic_DNA"/>
</dbReference>
<keyword evidence="1" id="KW-0175">Coiled coil</keyword>